<dbReference type="Proteomes" id="UP001372338">
    <property type="component" value="Unassembled WGS sequence"/>
</dbReference>
<keyword evidence="2" id="KW-1185">Reference proteome</keyword>
<proteinExistence type="predicted"/>
<dbReference type="AlphaFoldDB" id="A0AAN9P1H5"/>
<dbReference type="EMBL" id="JAYWIO010000002">
    <property type="protein sequence ID" value="KAK7283443.1"/>
    <property type="molecule type" value="Genomic_DNA"/>
</dbReference>
<name>A0AAN9P1H5_CROPI</name>
<accession>A0AAN9P1H5</accession>
<protein>
    <submittedName>
        <fullName evidence="1">Uncharacterized protein</fullName>
    </submittedName>
</protein>
<comment type="caution">
    <text evidence="1">The sequence shown here is derived from an EMBL/GenBank/DDBJ whole genome shotgun (WGS) entry which is preliminary data.</text>
</comment>
<dbReference type="PANTHER" id="PTHR36316">
    <property type="entry name" value="OS06G0213900 PROTEIN"/>
    <property type="match status" value="1"/>
</dbReference>
<organism evidence="1 2">
    <name type="scientific">Crotalaria pallida</name>
    <name type="common">Smooth rattlebox</name>
    <name type="synonym">Crotalaria striata</name>
    <dbReference type="NCBI Taxonomy" id="3830"/>
    <lineage>
        <taxon>Eukaryota</taxon>
        <taxon>Viridiplantae</taxon>
        <taxon>Streptophyta</taxon>
        <taxon>Embryophyta</taxon>
        <taxon>Tracheophyta</taxon>
        <taxon>Spermatophyta</taxon>
        <taxon>Magnoliopsida</taxon>
        <taxon>eudicotyledons</taxon>
        <taxon>Gunneridae</taxon>
        <taxon>Pentapetalae</taxon>
        <taxon>rosids</taxon>
        <taxon>fabids</taxon>
        <taxon>Fabales</taxon>
        <taxon>Fabaceae</taxon>
        <taxon>Papilionoideae</taxon>
        <taxon>50 kb inversion clade</taxon>
        <taxon>genistoids sensu lato</taxon>
        <taxon>core genistoids</taxon>
        <taxon>Crotalarieae</taxon>
        <taxon>Crotalaria</taxon>
    </lineage>
</organism>
<dbReference type="PANTHER" id="PTHR36316:SF1">
    <property type="entry name" value="OS06G0213900 PROTEIN"/>
    <property type="match status" value="1"/>
</dbReference>
<evidence type="ECO:0000313" key="1">
    <source>
        <dbReference type="EMBL" id="KAK7283443.1"/>
    </source>
</evidence>
<sequence length="109" mass="12123">MASSSSPRSSGAAAPNPKQRLGLLANAMKRKDSYIQFLAMSAILYVSVKSLGQKYHVHSLEEETYALKEENESLTDRMNNIKQSLLHEASLDSTGIFASRLRHLFGDEH</sequence>
<reference evidence="1 2" key="1">
    <citation type="submission" date="2024-01" db="EMBL/GenBank/DDBJ databases">
        <title>The genomes of 5 underutilized Papilionoideae crops provide insights into root nodulation and disease resistanc.</title>
        <authorList>
            <person name="Yuan L."/>
        </authorList>
    </citation>
    <scope>NUCLEOTIDE SEQUENCE [LARGE SCALE GENOMIC DNA]</scope>
    <source>
        <strain evidence="1">ZHUSHIDOU_FW_LH</strain>
        <tissue evidence="1">Leaf</tissue>
    </source>
</reference>
<gene>
    <name evidence="1" type="ORF">RIF29_12961</name>
</gene>
<evidence type="ECO:0000313" key="2">
    <source>
        <dbReference type="Proteomes" id="UP001372338"/>
    </source>
</evidence>